<evidence type="ECO:0000256" key="1">
    <source>
        <dbReference type="ARBA" id="ARBA00003330"/>
    </source>
</evidence>
<evidence type="ECO:0000259" key="12">
    <source>
        <dbReference type="PROSITE" id="PS51352"/>
    </source>
</evidence>
<dbReference type="InterPro" id="IPR050924">
    <property type="entry name" value="Peroxiredoxin_BCP/PrxQ"/>
</dbReference>
<dbReference type="GO" id="GO:0045454">
    <property type="term" value="P:cell redox homeostasis"/>
    <property type="evidence" value="ECO:0007669"/>
    <property type="project" value="TreeGrafter"/>
</dbReference>
<dbReference type="Proteomes" id="UP000294547">
    <property type="component" value="Unassembled WGS sequence"/>
</dbReference>
<comment type="catalytic activity">
    <reaction evidence="11">
        <text>a hydroperoxide + [thioredoxin]-dithiol = an alcohol + [thioredoxin]-disulfide + H2O</text>
        <dbReference type="Rhea" id="RHEA:62620"/>
        <dbReference type="Rhea" id="RHEA-COMP:10698"/>
        <dbReference type="Rhea" id="RHEA-COMP:10700"/>
        <dbReference type="ChEBI" id="CHEBI:15377"/>
        <dbReference type="ChEBI" id="CHEBI:29950"/>
        <dbReference type="ChEBI" id="CHEBI:30879"/>
        <dbReference type="ChEBI" id="CHEBI:35924"/>
        <dbReference type="ChEBI" id="CHEBI:50058"/>
        <dbReference type="EC" id="1.11.1.24"/>
    </reaction>
</comment>
<evidence type="ECO:0000256" key="5">
    <source>
        <dbReference type="ARBA" id="ARBA00023002"/>
    </source>
</evidence>
<dbReference type="InterPro" id="IPR013766">
    <property type="entry name" value="Thioredoxin_domain"/>
</dbReference>
<feature type="domain" description="Thioredoxin" evidence="12">
    <location>
        <begin position="43"/>
        <end position="216"/>
    </location>
</feature>
<evidence type="ECO:0000256" key="7">
    <source>
        <dbReference type="ARBA" id="ARBA00023284"/>
    </source>
</evidence>
<evidence type="ECO:0000256" key="4">
    <source>
        <dbReference type="ARBA" id="ARBA00022862"/>
    </source>
</evidence>
<evidence type="ECO:0000256" key="8">
    <source>
        <dbReference type="ARBA" id="ARBA00032824"/>
    </source>
</evidence>
<dbReference type="Gene3D" id="3.40.30.10">
    <property type="entry name" value="Glutaredoxin"/>
    <property type="match status" value="1"/>
</dbReference>
<dbReference type="PROSITE" id="PS51352">
    <property type="entry name" value="THIOREDOXIN_2"/>
    <property type="match status" value="1"/>
</dbReference>
<accession>A0A4R6RN70</accession>
<evidence type="ECO:0000256" key="10">
    <source>
        <dbReference type="ARBA" id="ARBA00042639"/>
    </source>
</evidence>
<sequence>MTLQDKLDAYRTDFETKAPADALGVMRRATADLAASGILDGVLRPGALAPTFTLPDSEGVELSSAHLLARGPLVVTFYRGIWCPYCNIDLRELGALTREIAALGATLVAISPQSTTNGAKTRRDLGLDFPVLHDAGNAVAALFGLRFRLADELIALYQGFGVDLPKVNGEPSWTLPMPARFVIAADGRIAYAETDPDYTRRPEPTAFMDVLRGLRAGV</sequence>
<keyword evidence="14" id="KW-1185">Reference proteome</keyword>
<reference evidence="13 14" key="1">
    <citation type="submission" date="2019-03" db="EMBL/GenBank/DDBJ databases">
        <title>Genomic Encyclopedia of Type Strains, Phase IV (KMG-IV): sequencing the most valuable type-strain genomes for metagenomic binning, comparative biology and taxonomic classification.</title>
        <authorList>
            <person name="Goeker M."/>
        </authorList>
    </citation>
    <scope>NUCLEOTIDE SEQUENCE [LARGE SCALE GENOMIC DNA]</scope>
    <source>
        <strain evidence="13 14">DSM 102969</strain>
    </source>
</reference>
<evidence type="ECO:0000313" key="14">
    <source>
        <dbReference type="Proteomes" id="UP000294547"/>
    </source>
</evidence>
<dbReference type="InterPro" id="IPR036249">
    <property type="entry name" value="Thioredoxin-like_sf"/>
</dbReference>
<dbReference type="AlphaFoldDB" id="A0A4R6RN70"/>
<evidence type="ECO:0000256" key="9">
    <source>
        <dbReference type="ARBA" id="ARBA00038489"/>
    </source>
</evidence>
<keyword evidence="6" id="KW-1015">Disulfide bond</keyword>
<organism evidence="13 14">
    <name type="scientific">Oharaeibacter diazotrophicus</name>
    <dbReference type="NCBI Taxonomy" id="1920512"/>
    <lineage>
        <taxon>Bacteria</taxon>
        <taxon>Pseudomonadati</taxon>
        <taxon>Pseudomonadota</taxon>
        <taxon>Alphaproteobacteria</taxon>
        <taxon>Hyphomicrobiales</taxon>
        <taxon>Pleomorphomonadaceae</taxon>
        <taxon>Oharaeibacter</taxon>
    </lineage>
</organism>
<evidence type="ECO:0000256" key="3">
    <source>
        <dbReference type="ARBA" id="ARBA00022559"/>
    </source>
</evidence>
<evidence type="ECO:0000256" key="6">
    <source>
        <dbReference type="ARBA" id="ARBA00023157"/>
    </source>
</evidence>
<comment type="caution">
    <text evidence="13">The sequence shown here is derived from an EMBL/GenBank/DDBJ whole genome shotgun (WGS) entry which is preliminary data.</text>
</comment>
<dbReference type="PANTHER" id="PTHR42801">
    <property type="entry name" value="THIOREDOXIN-DEPENDENT PEROXIDE REDUCTASE"/>
    <property type="match status" value="1"/>
</dbReference>
<name>A0A4R6RN70_9HYPH</name>
<dbReference type="Pfam" id="PF00578">
    <property type="entry name" value="AhpC-TSA"/>
    <property type="match status" value="1"/>
</dbReference>
<dbReference type="InterPro" id="IPR000866">
    <property type="entry name" value="AhpC/TSA"/>
</dbReference>
<keyword evidence="4" id="KW-0049">Antioxidant</keyword>
<gene>
    <name evidence="13" type="ORF">EDD54_1145</name>
</gene>
<dbReference type="GO" id="GO:0008379">
    <property type="term" value="F:thioredoxin peroxidase activity"/>
    <property type="evidence" value="ECO:0007669"/>
    <property type="project" value="TreeGrafter"/>
</dbReference>
<keyword evidence="3" id="KW-0575">Peroxidase</keyword>
<dbReference type="EC" id="1.11.1.24" evidence="2"/>
<evidence type="ECO:0000313" key="13">
    <source>
        <dbReference type="EMBL" id="TDP87256.1"/>
    </source>
</evidence>
<evidence type="ECO:0000256" key="11">
    <source>
        <dbReference type="ARBA" id="ARBA00049091"/>
    </source>
</evidence>
<dbReference type="EMBL" id="SNXY01000006">
    <property type="protein sequence ID" value="TDP87256.1"/>
    <property type="molecule type" value="Genomic_DNA"/>
</dbReference>
<dbReference type="RefSeq" id="WP_126535746.1">
    <property type="nucleotide sequence ID" value="NZ_BSPM01000008.1"/>
</dbReference>
<dbReference type="PANTHER" id="PTHR42801:SF7">
    <property type="entry name" value="SLL1159 PROTEIN"/>
    <property type="match status" value="1"/>
</dbReference>
<protein>
    <recommendedName>
        <fullName evidence="2">thioredoxin-dependent peroxiredoxin</fullName>
        <ecNumber evidence="2">1.11.1.24</ecNumber>
    </recommendedName>
    <alternativeName>
        <fullName evidence="8">Thioredoxin peroxidase</fullName>
    </alternativeName>
    <alternativeName>
        <fullName evidence="10">Thioredoxin-dependent peroxiredoxin Bcp</fullName>
    </alternativeName>
</protein>
<dbReference type="GO" id="GO:0034599">
    <property type="term" value="P:cellular response to oxidative stress"/>
    <property type="evidence" value="ECO:0007669"/>
    <property type="project" value="TreeGrafter"/>
</dbReference>
<comment type="function">
    <text evidence="1">Thiol-specific peroxidase that catalyzes the reduction of hydrogen peroxide and organic hydroperoxides to water and alcohols, respectively. Plays a role in cell protection against oxidative stress by detoxifying peroxides and as sensor of hydrogen peroxide-mediated signaling events.</text>
</comment>
<keyword evidence="5" id="KW-0560">Oxidoreductase</keyword>
<dbReference type="CDD" id="cd02970">
    <property type="entry name" value="PRX_like2"/>
    <property type="match status" value="1"/>
</dbReference>
<dbReference type="OrthoDB" id="9809746at2"/>
<comment type="similarity">
    <text evidence="9">Belongs to the peroxiredoxin family. BCP/PrxQ subfamily.</text>
</comment>
<evidence type="ECO:0000256" key="2">
    <source>
        <dbReference type="ARBA" id="ARBA00013017"/>
    </source>
</evidence>
<proteinExistence type="inferred from homology"/>
<dbReference type="SUPFAM" id="SSF52833">
    <property type="entry name" value="Thioredoxin-like"/>
    <property type="match status" value="1"/>
</dbReference>
<keyword evidence="7" id="KW-0676">Redox-active center</keyword>
<dbReference type="GO" id="GO:0005737">
    <property type="term" value="C:cytoplasm"/>
    <property type="evidence" value="ECO:0007669"/>
    <property type="project" value="TreeGrafter"/>
</dbReference>